<dbReference type="InterPro" id="IPR052544">
    <property type="entry name" value="Bacteriocin_Proc_Enz"/>
</dbReference>
<dbReference type="SUPFAM" id="SSF55469">
    <property type="entry name" value="FMN-dependent nitroreductase-like"/>
    <property type="match status" value="1"/>
</dbReference>
<evidence type="ECO:0000313" key="2">
    <source>
        <dbReference type="EMBL" id="KRG45145.1"/>
    </source>
</evidence>
<dbReference type="CDD" id="cd02142">
    <property type="entry name" value="McbC_SagB-like_oxidoreductase"/>
    <property type="match status" value="1"/>
</dbReference>
<dbReference type="Proteomes" id="UP000050836">
    <property type="component" value="Unassembled WGS sequence"/>
</dbReference>
<dbReference type="InterPro" id="IPR000415">
    <property type="entry name" value="Nitroreductase-like"/>
</dbReference>
<accession>A0A0R0AKS8</accession>
<protein>
    <recommendedName>
        <fullName evidence="1">Nitroreductase domain-containing protein</fullName>
    </recommendedName>
</protein>
<evidence type="ECO:0000313" key="3">
    <source>
        <dbReference type="Proteomes" id="UP000050836"/>
    </source>
</evidence>
<dbReference type="RefSeq" id="WP_054658126.1">
    <property type="nucleotide sequence ID" value="NZ_BAZI01000055.1"/>
</dbReference>
<dbReference type="GO" id="GO:0016491">
    <property type="term" value="F:oxidoreductase activity"/>
    <property type="evidence" value="ECO:0007669"/>
    <property type="project" value="InterPro"/>
</dbReference>
<organism evidence="2 3">
    <name type="scientific">Stenotrophomonas pictorum JCM 9942</name>
    <dbReference type="NCBI Taxonomy" id="1236960"/>
    <lineage>
        <taxon>Bacteria</taxon>
        <taxon>Pseudomonadati</taxon>
        <taxon>Pseudomonadota</taxon>
        <taxon>Gammaproteobacteria</taxon>
        <taxon>Lysobacterales</taxon>
        <taxon>Lysobacteraceae</taxon>
        <taxon>Stenotrophomonas</taxon>
    </lineage>
</organism>
<dbReference type="Pfam" id="PF00881">
    <property type="entry name" value="Nitroreductase"/>
    <property type="match status" value="1"/>
</dbReference>
<dbReference type="NCBIfam" id="TIGR04511">
    <property type="entry name" value="SagB_rel_DH_2"/>
    <property type="match status" value="1"/>
</dbReference>
<reference evidence="2 3" key="1">
    <citation type="submission" date="2015-10" db="EMBL/GenBank/DDBJ databases">
        <title>Genome sequencing and analysis of members of genus Stenotrophomonas.</title>
        <authorList>
            <person name="Patil P.P."/>
            <person name="Midha S."/>
            <person name="Patil P.B."/>
        </authorList>
    </citation>
    <scope>NUCLEOTIDE SEQUENCE [LARGE SCALE GENOMIC DNA]</scope>
    <source>
        <strain evidence="2 3">JCM 9942</strain>
    </source>
</reference>
<sequence length="388" mass="42550">MEVRRCSVLFFEPLESASFSLAVLLGGGDGLERRRSWRALAPHLSEGAVDVADWMVQTLGQCSPSRWSRADTLSLAPEQLQALLDTGLLVSDAAEPAWRQHREADERLREANWWPLAAAYAARGRWSQIDSAADMERNGTNTIAGLVGHFGTPRPEPQPPIDLRLGPGVATEFDAVLRRRVTCRNFSGEPLPLSAFQTLMERVFAATHVVEPAPGLRFLKRSSPSGGGLHATDAYLLVQQVEGVPPGLYRYLADSHSLSRLPSPELPLDQLATAMVAGQHWFSNAPVMVALVATYRRSFWKYRNHTKAYRALVLDAGHLSQTLYLSATEMDLGAFVTAAVNEHQIEQMFGLDALTSGVIAVCGFGRRRPALRITEFDPGNAVWPATTA</sequence>
<dbReference type="InterPro" id="IPR020051">
    <property type="entry name" value="SagB-type_dehydrogenase"/>
</dbReference>
<keyword evidence="3" id="KW-1185">Reference proteome</keyword>
<dbReference type="InterPro" id="IPR030965">
    <property type="entry name" value="SagB-rel_DH_2"/>
</dbReference>
<dbReference type="PANTHER" id="PTHR43745:SF2">
    <property type="entry name" value="NITROREDUCTASE MJ1384-RELATED"/>
    <property type="match status" value="1"/>
</dbReference>
<dbReference type="InterPro" id="IPR029479">
    <property type="entry name" value="Nitroreductase"/>
</dbReference>
<dbReference type="EMBL" id="LLXS01000004">
    <property type="protein sequence ID" value="KRG45145.1"/>
    <property type="molecule type" value="Genomic_DNA"/>
</dbReference>
<dbReference type="PANTHER" id="PTHR43745">
    <property type="entry name" value="NITROREDUCTASE MJ1384-RELATED"/>
    <property type="match status" value="1"/>
</dbReference>
<comment type="caution">
    <text evidence="2">The sequence shown here is derived from an EMBL/GenBank/DDBJ whole genome shotgun (WGS) entry which is preliminary data.</text>
</comment>
<evidence type="ECO:0000259" key="1">
    <source>
        <dbReference type="Pfam" id="PF00881"/>
    </source>
</evidence>
<gene>
    <name evidence="2" type="ORF">ARC78_02865</name>
</gene>
<feature type="domain" description="Nitroreductase" evidence="1">
    <location>
        <begin position="177"/>
        <end position="365"/>
    </location>
</feature>
<dbReference type="AlphaFoldDB" id="A0A0R0AKS8"/>
<dbReference type="OrthoDB" id="3723182at2"/>
<name>A0A0R0AKS8_9GAMM</name>
<dbReference type="NCBIfam" id="TIGR03605">
    <property type="entry name" value="antibiot_sagB"/>
    <property type="match status" value="1"/>
</dbReference>
<proteinExistence type="predicted"/>
<dbReference type="Gene3D" id="3.40.109.10">
    <property type="entry name" value="NADH Oxidase"/>
    <property type="match status" value="1"/>
</dbReference>